<dbReference type="Proteomes" id="UP000054359">
    <property type="component" value="Unassembled WGS sequence"/>
</dbReference>
<dbReference type="OrthoDB" id="6431524at2759"/>
<keyword evidence="4" id="KW-1185">Reference proteome</keyword>
<feature type="coiled-coil region" evidence="1">
    <location>
        <begin position="155"/>
        <end position="182"/>
    </location>
</feature>
<keyword evidence="1" id="KW-0175">Coiled coil</keyword>
<organism evidence="3 4">
    <name type="scientific">Stegodyphus mimosarum</name>
    <name type="common">African social velvet spider</name>
    <dbReference type="NCBI Taxonomy" id="407821"/>
    <lineage>
        <taxon>Eukaryota</taxon>
        <taxon>Metazoa</taxon>
        <taxon>Ecdysozoa</taxon>
        <taxon>Arthropoda</taxon>
        <taxon>Chelicerata</taxon>
        <taxon>Arachnida</taxon>
        <taxon>Araneae</taxon>
        <taxon>Araneomorphae</taxon>
        <taxon>Entelegynae</taxon>
        <taxon>Eresoidea</taxon>
        <taxon>Eresidae</taxon>
        <taxon>Stegodyphus</taxon>
    </lineage>
</organism>
<protein>
    <submittedName>
        <fullName evidence="3">Uncharacterized protein</fullName>
    </submittedName>
</protein>
<gene>
    <name evidence="3" type="ORF">X975_10508</name>
</gene>
<accession>A0A087TXM3</accession>
<evidence type="ECO:0000313" key="3">
    <source>
        <dbReference type="EMBL" id="KFM69862.1"/>
    </source>
</evidence>
<dbReference type="EMBL" id="KK117218">
    <property type="protein sequence ID" value="KFM69862.1"/>
    <property type="molecule type" value="Genomic_DNA"/>
</dbReference>
<feature type="region of interest" description="Disordered" evidence="2">
    <location>
        <begin position="74"/>
        <end position="93"/>
    </location>
</feature>
<feature type="region of interest" description="Disordered" evidence="2">
    <location>
        <begin position="299"/>
        <end position="322"/>
    </location>
</feature>
<feature type="region of interest" description="Disordered" evidence="2">
    <location>
        <begin position="339"/>
        <end position="397"/>
    </location>
</feature>
<name>A0A087TXM3_STEMI</name>
<sequence>MQSNALLGNLNKLDENTLDSLPHEMFTSFYNTATRHLRHRQKRKDASQNAKKRSGIIADDADILINENMQSSLPTNFLPSNNTEANQAEPENLSEISFGSCSSLISGSSKTKQRSLSKERQPRNGSLPCEATSPGLDSEAVASSRVANLEEDIVHHRYNELSALAQEKIKNFEQETKALLRRDVQKPRVSIGTPQVEWEQIEREWQKAKLELEQEDLLDYLADDPSYLSCLLNRGEGMMDLSPAADMNGSVSGKNELPVSSSSCSVSEYLSYEPLRTTGTRTPETCFSKSDKSVFKQSIHYSPSQPNDESRRTKSDNIEISTSVSQPVLNSLLLEPTGNASQTNKLSQSSVSSKFVSSENLKSQKEPELVTQNVDPDCDKVTIPCDSAADRPPSSSS</sequence>
<feature type="compositionally biased region" description="Basic and acidic residues" evidence="2">
    <location>
        <begin position="308"/>
        <end position="317"/>
    </location>
</feature>
<proteinExistence type="predicted"/>
<reference evidence="3 4" key="1">
    <citation type="submission" date="2013-11" db="EMBL/GenBank/DDBJ databases">
        <title>Genome sequencing of Stegodyphus mimosarum.</title>
        <authorList>
            <person name="Bechsgaard J."/>
        </authorList>
    </citation>
    <scope>NUCLEOTIDE SEQUENCE [LARGE SCALE GENOMIC DNA]</scope>
</reference>
<feature type="region of interest" description="Disordered" evidence="2">
    <location>
        <begin position="104"/>
        <end position="138"/>
    </location>
</feature>
<dbReference type="STRING" id="407821.A0A087TXM3"/>
<feature type="compositionally biased region" description="Low complexity" evidence="2">
    <location>
        <begin position="386"/>
        <end position="397"/>
    </location>
</feature>
<evidence type="ECO:0000313" key="4">
    <source>
        <dbReference type="Proteomes" id="UP000054359"/>
    </source>
</evidence>
<evidence type="ECO:0000256" key="1">
    <source>
        <dbReference type="SAM" id="Coils"/>
    </source>
</evidence>
<dbReference type="AlphaFoldDB" id="A0A087TXM3"/>
<feature type="compositionally biased region" description="Low complexity" evidence="2">
    <location>
        <begin position="341"/>
        <end position="361"/>
    </location>
</feature>
<evidence type="ECO:0000256" key="2">
    <source>
        <dbReference type="SAM" id="MobiDB-lite"/>
    </source>
</evidence>
<feature type="non-terminal residue" evidence="3">
    <location>
        <position position="397"/>
    </location>
</feature>
<feature type="compositionally biased region" description="Polar residues" evidence="2">
    <location>
        <begin position="74"/>
        <end position="86"/>
    </location>
</feature>